<organism evidence="2 3">
    <name type="scientific">Ascaris lumbricoides</name>
    <name type="common">Giant roundworm</name>
    <dbReference type="NCBI Taxonomy" id="6252"/>
    <lineage>
        <taxon>Eukaryota</taxon>
        <taxon>Metazoa</taxon>
        <taxon>Ecdysozoa</taxon>
        <taxon>Nematoda</taxon>
        <taxon>Chromadorea</taxon>
        <taxon>Rhabditida</taxon>
        <taxon>Spirurina</taxon>
        <taxon>Ascaridomorpha</taxon>
        <taxon>Ascaridoidea</taxon>
        <taxon>Ascarididae</taxon>
        <taxon>Ascaris</taxon>
    </lineage>
</organism>
<evidence type="ECO:0000256" key="1">
    <source>
        <dbReference type="SAM" id="MobiDB-lite"/>
    </source>
</evidence>
<reference evidence="3" key="1">
    <citation type="submission" date="2017-02" db="UniProtKB">
        <authorList>
            <consortium name="WormBaseParasite"/>
        </authorList>
    </citation>
    <scope>IDENTIFICATION</scope>
</reference>
<feature type="compositionally biased region" description="Basic and acidic residues" evidence="1">
    <location>
        <begin position="182"/>
        <end position="206"/>
    </location>
</feature>
<dbReference type="Proteomes" id="UP000036681">
    <property type="component" value="Unplaced"/>
</dbReference>
<feature type="region of interest" description="Disordered" evidence="1">
    <location>
        <begin position="159"/>
        <end position="216"/>
    </location>
</feature>
<evidence type="ECO:0000313" key="3">
    <source>
        <dbReference type="WBParaSite" id="ALUE_0002237801-mRNA-1"/>
    </source>
</evidence>
<keyword evidence="2" id="KW-1185">Reference proteome</keyword>
<dbReference type="AlphaFoldDB" id="A0A0M3IUF0"/>
<protein>
    <submittedName>
        <fullName evidence="3">Uncharacterized protein</fullName>
    </submittedName>
</protein>
<evidence type="ECO:0000313" key="2">
    <source>
        <dbReference type="Proteomes" id="UP000036681"/>
    </source>
</evidence>
<accession>A0A0M3IUF0</accession>
<name>A0A0M3IUF0_ASCLU</name>
<sequence length="216" mass="24330">MRTSDMGIANRLIGTKNRNGILALLKTNHCPAFILLNRAPRQFYAINTYLMSVNRNATPNYRFIADKLKQAIDELEIALRKEKGTAASMSKPDILALLKTNHCPAFILLNRAPRQFYAINTYLMSVNRNTTPNYRFIADKLKQAIDELEIALRKEKGTAASMSKPDVKSTIHPKSSRRKGAKKVDTHTSKAKDGEKSSQEENDFKESVASQIVFDN</sequence>
<dbReference type="WBParaSite" id="ALUE_0002237801-mRNA-1">
    <property type="protein sequence ID" value="ALUE_0002237801-mRNA-1"/>
    <property type="gene ID" value="ALUE_0002237801"/>
</dbReference>
<proteinExistence type="predicted"/>